<evidence type="ECO:0000313" key="2">
    <source>
        <dbReference type="Proteomes" id="UP000703269"/>
    </source>
</evidence>
<accession>A0A9P3GFS7</accession>
<proteinExistence type="predicted"/>
<evidence type="ECO:0000313" key="1">
    <source>
        <dbReference type="EMBL" id="GJE93509.1"/>
    </source>
</evidence>
<reference evidence="1 2" key="1">
    <citation type="submission" date="2021-08" db="EMBL/GenBank/DDBJ databases">
        <title>Draft Genome Sequence of Phanerochaete sordida strain YK-624.</title>
        <authorList>
            <person name="Mori T."/>
            <person name="Dohra H."/>
            <person name="Suzuki T."/>
            <person name="Kawagishi H."/>
            <person name="Hirai H."/>
        </authorList>
    </citation>
    <scope>NUCLEOTIDE SEQUENCE [LARGE SCALE GENOMIC DNA]</scope>
    <source>
        <strain evidence="1 2">YK-624</strain>
    </source>
</reference>
<gene>
    <name evidence="1" type="ORF">PsYK624_096680</name>
</gene>
<organism evidence="1 2">
    <name type="scientific">Phanerochaete sordida</name>
    <dbReference type="NCBI Taxonomy" id="48140"/>
    <lineage>
        <taxon>Eukaryota</taxon>
        <taxon>Fungi</taxon>
        <taxon>Dikarya</taxon>
        <taxon>Basidiomycota</taxon>
        <taxon>Agaricomycotina</taxon>
        <taxon>Agaricomycetes</taxon>
        <taxon>Polyporales</taxon>
        <taxon>Phanerochaetaceae</taxon>
        <taxon>Phanerochaete</taxon>
    </lineage>
</organism>
<name>A0A9P3GFS7_9APHY</name>
<comment type="caution">
    <text evidence="1">The sequence shown here is derived from an EMBL/GenBank/DDBJ whole genome shotgun (WGS) entry which is preliminary data.</text>
</comment>
<sequence>MQVALAGPLPGPSVNTVGAPVVLLVERLFTVEDDCTNPSGSGDYDEGSSCSLEGMGLTMDVL</sequence>
<keyword evidence="2" id="KW-1185">Reference proteome</keyword>
<dbReference type="Proteomes" id="UP000703269">
    <property type="component" value="Unassembled WGS sequence"/>
</dbReference>
<dbReference type="AlphaFoldDB" id="A0A9P3GFS7"/>
<protein>
    <submittedName>
        <fullName evidence="1">Uncharacterized protein</fullName>
    </submittedName>
</protein>
<dbReference type="EMBL" id="BPQB01000033">
    <property type="protein sequence ID" value="GJE93509.1"/>
    <property type="molecule type" value="Genomic_DNA"/>
</dbReference>